<protein>
    <recommendedName>
        <fullName evidence="5">Pre-rRNA-processing protein TSR2</fullName>
    </recommendedName>
</protein>
<name>A0AAW2LB55_SESRA</name>
<sequence length="219" mass="24774">MNGLTAEAAAQLQEGINLVLSRWAALRMAVENEWGGRDSLQKSQQLGHHLFHLLTQSKEVMHTSSLFGGREEVHHDKDYRMITEQVYIDDLEDILDEFMLSLNTEIGDGSIEEIAEKMMVMHEECLEGNFDTIKRLKETNTPSVSYIRQPGSNDEEDSEDDAGDDALKEESEMEVDAVDHEPGLNQREAMADEPSEKEAPEVVDGWTVVSNRRNKGRKN</sequence>
<evidence type="ECO:0008006" key="5">
    <source>
        <dbReference type="Google" id="ProtNLM"/>
    </source>
</evidence>
<evidence type="ECO:0000256" key="3">
    <source>
        <dbReference type="SAM" id="MobiDB-lite"/>
    </source>
</evidence>
<reference evidence="4" key="2">
    <citation type="journal article" date="2024" name="Plant">
        <title>Genomic evolution and insights into agronomic trait innovations of Sesamum species.</title>
        <authorList>
            <person name="Miao H."/>
            <person name="Wang L."/>
            <person name="Qu L."/>
            <person name="Liu H."/>
            <person name="Sun Y."/>
            <person name="Le M."/>
            <person name="Wang Q."/>
            <person name="Wei S."/>
            <person name="Zheng Y."/>
            <person name="Lin W."/>
            <person name="Duan Y."/>
            <person name="Cao H."/>
            <person name="Xiong S."/>
            <person name="Wang X."/>
            <person name="Wei L."/>
            <person name="Li C."/>
            <person name="Ma Q."/>
            <person name="Ju M."/>
            <person name="Zhao R."/>
            <person name="Li G."/>
            <person name="Mu C."/>
            <person name="Tian Q."/>
            <person name="Mei H."/>
            <person name="Zhang T."/>
            <person name="Gao T."/>
            <person name="Zhang H."/>
        </authorList>
    </citation>
    <scope>NUCLEOTIDE SEQUENCE</scope>
    <source>
        <strain evidence="4">G02</strain>
    </source>
</reference>
<evidence type="ECO:0000313" key="4">
    <source>
        <dbReference type="EMBL" id="KAL0316098.1"/>
    </source>
</evidence>
<evidence type="ECO:0000256" key="1">
    <source>
        <dbReference type="ARBA" id="ARBA00006524"/>
    </source>
</evidence>
<proteinExistence type="inferred from homology"/>
<organism evidence="4">
    <name type="scientific">Sesamum radiatum</name>
    <name type="common">Black benniseed</name>
    <dbReference type="NCBI Taxonomy" id="300843"/>
    <lineage>
        <taxon>Eukaryota</taxon>
        <taxon>Viridiplantae</taxon>
        <taxon>Streptophyta</taxon>
        <taxon>Embryophyta</taxon>
        <taxon>Tracheophyta</taxon>
        <taxon>Spermatophyta</taxon>
        <taxon>Magnoliopsida</taxon>
        <taxon>eudicotyledons</taxon>
        <taxon>Gunneridae</taxon>
        <taxon>Pentapetalae</taxon>
        <taxon>asterids</taxon>
        <taxon>lamiids</taxon>
        <taxon>Lamiales</taxon>
        <taxon>Pedaliaceae</taxon>
        <taxon>Sesamum</taxon>
    </lineage>
</organism>
<dbReference type="GO" id="GO:0006364">
    <property type="term" value="P:rRNA processing"/>
    <property type="evidence" value="ECO:0007669"/>
    <property type="project" value="UniProtKB-KW"/>
</dbReference>
<reference evidence="4" key="1">
    <citation type="submission" date="2020-06" db="EMBL/GenBank/DDBJ databases">
        <authorList>
            <person name="Li T."/>
            <person name="Hu X."/>
            <person name="Zhang T."/>
            <person name="Song X."/>
            <person name="Zhang H."/>
            <person name="Dai N."/>
            <person name="Sheng W."/>
            <person name="Hou X."/>
            <person name="Wei L."/>
        </authorList>
    </citation>
    <scope>NUCLEOTIDE SEQUENCE</scope>
    <source>
        <strain evidence="4">G02</strain>
        <tissue evidence="4">Leaf</tissue>
    </source>
</reference>
<dbReference type="InterPro" id="IPR019398">
    <property type="entry name" value="Pre-rRNA_process_TSR2"/>
</dbReference>
<dbReference type="AlphaFoldDB" id="A0AAW2LB55"/>
<evidence type="ECO:0000256" key="2">
    <source>
        <dbReference type="ARBA" id="ARBA00022552"/>
    </source>
</evidence>
<gene>
    <name evidence="4" type="ORF">Sradi_5488000</name>
</gene>
<comment type="similarity">
    <text evidence="1">Belongs to the TSR2 family.</text>
</comment>
<comment type="caution">
    <text evidence="4">The sequence shown here is derived from an EMBL/GenBank/DDBJ whole genome shotgun (WGS) entry which is preliminary data.</text>
</comment>
<dbReference type="EMBL" id="JACGWJ010000025">
    <property type="protein sequence ID" value="KAL0316098.1"/>
    <property type="molecule type" value="Genomic_DNA"/>
</dbReference>
<dbReference type="Pfam" id="PF10273">
    <property type="entry name" value="WGG"/>
    <property type="match status" value="1"/>
</dbReference>
<feature type="compositionally biased region" description="Acidic residues" evidence="3">
    <location>
        <begin position="153"/>
        <end position="164"/>
    </location>
</feature>
<feature type="region of interest" description="Disordered" evidence="3">
    <location>
        <begin position="141"/>
        <end position="219"/>
    </location>
</feature>
<keyword evidence="2" id="KW-0698">rRNA processing</keyword>
<accession>A0AAW2LB55</accession>
<dbReference type="PANTHER" id="PTHR21250">
    <property type="entry name" value="PRE-RRNA-PROCESSING PROTEIN TSR2 HOMOLOG"/>
    <property type="match status" value="1"/>
</dbReference>